<evidence type="ECO:0000313" key="1">
    <source>
        <dbReference type="EMBL" id="KNC69751.1"/>
    </source>
</evidence>
<reference evidence="1 2" key="1">
    <citation type="submission" date="2011-02" db="EMBL/GenBank/DDBJ databases">
        <title>The Genome Sequence of Sphaeroforma arctica JP610.</title>
        <authorList>
            <consortium name="The Broad Institute Genome Sequencing Platform"/>
            <person name="Russ C."/>
            <person name="Cuomo C."/>
            <person name="Young S.K."/>
            <person name="Zeng Q."/>
            <person name="Gargeya S."/>
            <person name="Alvarado L."/>
            <person name="Berlin A."/>
            <person name="Chapman S.B."/>
            <person name="Chen Z."/>
            <person name="Freedman E."/>
            <person name="Gellesch M."/>
            <person name="Goldberg J."/>
            <person name="Griggs A."/>
            <person name="Gujja S."/>
            <person name="Heilman E."/>
            <person name="Heiman D."/>
            <person name="Howarth C."/>
            <person name="Mehta T."/>
            <person name="Neiman D."/>
            <person name="Pearson M."/>
            <person name="Roberts A."/>
            <person name="Saif S."/>
            <person name="Shea T."/>
            <person name="Shenoy N."/>
            <person name="Sisk P."/>
            <person name="Stolte C."/>
            <person name="Sykes S."/>
            <person name="White J."/>
            <person name="Yandava C."/>
            <person name="Burger G."/>
            <person name="Gray M.W."/>
            <person name="Holland P.W.H."/>
            <person name="King N."/>
            <person name="Lang F.B.F."/>
            <person name="Roger A.J."/>
            <person name="Ruiz-Trillo I."/>
            <person name="Haas B."/>
            <person name="Nusbaum C."/>
            <person name="Birren B."/>
        </authorList>
    </citation>
    <scope>NUCLEOTIDE SEQUENCE [LARGE SCALE GENOMIC DNA]</scope>
    <source>
        <strain evidence="1 2">JP610</strain>
    </source>
</reference>
<feature type="non-terminal residue" evidence="1">
    <location>
        <position position="127"/>
    </location>
</feature>
<sequence>MNHLGHEEANLRVQLTWRFQEQGHPAPAVAVQQMRDDGHNWDQMLPITEEVRKLCRTCLGNDTMKKGFHPLINITARYLWGHIQMYLIPMAVTSTKGNKFFLHVLDVASGYSSLRAIPATDAKTVAA</sequence>
<dbReference type="STRING" id="667725.A0A0L0EZC1"/>
<dbReference type="RefSeq" id="XP_014143653.1">
    <property type="nucleotide sequence ID" value="XM_014288178.1"/>
</dbReference>
<protein>
    <recommendedName>
        <fullName evidence="3">Integrase zinc-binding domain-containing protein</fullName>
    </recommendedName>
</protein>
<keyword evidence="2" id="KW-1185">Reference proteome</keyword>
<dbReference type="OrthoDB" id="10267344at2759"/>
<dbReference type="GeneID" id="25918238"/>
<evidence type="ECO:0000313" key="2">
    <source>
        <dbReference type="Proteomes" id="UP000054560"/>
    </source>
</evidence>
<gene>
    <name evidence="1" type="ORF">SARC_17734</name>
</gene>
<proteinExistence type="predicted"/>
<evidence type="ECO:0008006" key="3">
    <source>
        <dbReference type="Google" id="ProtNLM"/>
    </source>
</evidence>
<dbReference type="AlphaFoldDB" id="A0A0L0EZC1"/>
<accession>A0A0L0EZC1</accession>
<organism evidence="1 2">
    <name type="scientific">Sphaeroforma arctica JP610</name>
    <dbReference type="NCBI Taxonomy" id="667725"/>
    <lineage>
        <taxon>Eukaryota</taxon>
        <taxon>Ichthyosporea</taxon>
        <taxon>Ichthyophonida</taxon>
        <taxon>Sphaeroforma</taxon>
    </lineage>
</organism>
<name>A0A0L0EZC1_9EUKA</name>
<dbReference type="EMBL" id="KQ253477">
    <property type="protein sequence ID" value="KNC69751.1"/>
    <property type="molecule type" value="Genomic_DNA"/>
</dbReference>
<dbReference type="Proteomes" id="UP000054560">
    <property type="component" value="Unassembled WGS sequence"/>
</dbReference>